<dbReference type="InterPro" id="IPR001849">
    <property type="entry name" value="PH_domain"/>
</dbReference>
<dbReference type="Proteomes" id="UP000242972">
    <property type="component" value="Unassembled WGS sequence"/>
</dbReference>
<dbReference type="CDD" id="cd00090">
    <property type="entry name" value="HTH_ARSR"/>
    <property type="match status" value="1"/>
</dbReference>
<organism evidence="2 3">
    <name type="scientific">Sulfobacillus benefaciens</name>
    <dbReference type="NCBI Taxonomy" id="453960"/>
    <lineage>
        <taxon>Bacteria</taxon>
        <taxon>Bacillati</taxon>
        <taxon>Bacillota</taxon>
        <taxon>Clostridia</taxon>
        <taxon>Eubacteriales</taxon>
        <taxon>Clostridiales Family XVII. Incertae Sedis</taxon>
        <taxon>Sulfobacillus</taxon>
    </lineage>
</organism>
<dbReference type="PANTHER" id="PTHR38600">
    <property type="entry name" value="TRANSCRIPTIONAL REGULATORY PROTEIN"/>
    <property type="match status" value="1"/>
</dbReference>
<proteinExistence type="predicted"/>
<feature type="domain" description="PH" evidence="1">
    <location>
        <begin position="1"/>
        <end position="163"/>
    </location>
</feature>
<comment type="caution">
    <text evidence="2">The sequence shown here is derived from an EMBL/GenBank/DDBJ whole genome shotgun (WGS) entry which is preliminary data.</text>
</comment>
<evidence type="ECO:0000259" key="1">
    <source>
        <dbReference type="PROSITE" id="PS50003"/>
    </source>
</evidence>
<dbReference type="InterPro" id="IPR011991">
    <property type="entry name" value="ArsR-like_HTH"/>
</dbReference>
<dbReference type="EMBL" id="PXYW01000011">
    <property type="protein sequence ID" value="PSR34192.1"/>
    <property type="molecule type" value="Genomic_DNA"/>
</dbReference>
<dbReference type="SUPFAM" id="SSF46785">
    <property type="entry name" value="Winged helix' DNA-binding domain"/>
    <property type="match status" value="1"/>
</dbReference>
<name>A0A2T2XI92_9FIRM</name>
<protein>
    <submittedName>
        <fullName evidence="2">Transcriptional regulator</fullName>
    </submittedName>
</protein>
<evidence type="ECO:0000313" key="3">
    <source>
        <dbReference type="Proteomes" id="UP000242972"/>
    </source>
</evidence>
<dbReference type="Gene3D" id="1.10.10.10">
    <property type="entry name" value="Winged helix-like DNA-binding domain superfamily/Winged helix DNA-binding domain"/>
    <property type="match status" value="1"/>
</dbReference>
<dbReference type="PROSITE" id="PS50003">
    <property type="entry name" value="PH_DOMAIN"/>
    <property type="match status" value="1"/>
</dbReference>
<dbReference type="InterPro" id="IPR036388">
    <property type="entry name" value="WH-like_DNA-bd_sf"/>
</dbReference>
<reference evidence="2 3" key="1">
    <citation type="journal article" date="2014" name="BMC Genomics">
        <title>Comparison of environmental and isolate Sulfobacillus genomes reveals diverse carbon, sulfur, nitrogen, and hydrogen metabolisms.</title>
        <authorList>
            <person name="Justice N.B."/>
            <person name="Norman A."/>
            <person name="Brown C.T."/>
            <person name="Singh A."/>
            <person name="Thomas B.C."/>
            <person name="Banfield J.F."/>
        </authorList>
    </citation>
    <scope>NUCLEOTIDE SEQUENCE [LARGE SCALE GENOMIC DNA]</scope>
    <source>
        <strain evidence="2">AMDSBA4</strain>
    </source>
</reference>
<dbReference type="Pfam" id="PF01022">
    <property type="entry name" value="HTH_5"/>
    <property type="match status" value="1"/>
</dbReference>
<accession>A0A2T2XI92</accession>
<dbReference type="InterPro" id="IPR001845">
    <property type="entry name" value="HTH_ArsR_DNA-bd_dom"/>
</dbReference>
<sequence>MKRYFVITDYDTLRVLNDPLRMQLLGLLIAQEATGKQLADLLHLSPSRVHYHLKELQQRNIVEIVRTQEKNGIVQKFFRAAAFDYLVDEALLPSLQMEPGLAQDVLVTQLQMAIARIYATPEASFPLFGSDSDKPLLLSGAYEFKVASEDLRDWLQRYRKLLAELETMETEFKKRMAEGLEDDPGHVFFLQNLGFITPQEYFVSTDQDLPDGYRWVNRGIVRKATSQDPIISPLNADDGEG</sequence>
<dbReference type="InterPro" id="IPR036390">
    <property type="entry name" value="WH_DNA-bd_sf"/>
</dbReference>
<evidence type="ECO:0000313" key="2">
    <source>
        <dbReference type="EMBL" id="PSR34192.1"/>
    </source>
</evidence>
<gene>
    <name evidence="2" type="ORF">C7B46_06485</name>
</gene>
<dbReference type="AlphaFoldDB" id="A0A2T2XI92"/>
<dbReference type="PANTHER" id="PTHR38600:SF2">
    <property type="entry name" value="SLL0088 PROTEIN"/>
    <property type="match status" value="1"/>
</dbReference>